<dbReference type="EMBL" id="ML213515">
    <property type="protein sequence ID" value="TFK49814.1"/>
    <property type="molecule type" value="Genomic_DNA"/>
</dbReference>
<dbReference type="AlphaFoldDB" id="A0A5C3MWY0"/>
<keyword evidence="1" id="KW-0472">Membrane</keyword>
<keyword evidence="1" id="KW-0812">Transmembrane</keyword>
<feature type="transmembrane region" description="Helical" evidence="1">
    <location>
        <begin position="21"/>
        <end position="41"/>
    </location>
</feature>
<keyword evidence="3" id="KW-1185">Reference proteome</keyword>
<dbReference type="Proteomes" id="UP000305948">
    <property type="component" value="Unassembled WGS sequence"/>
</dbReference>
<feature type="transmembrane region" description="Helical" evidence="1">
    <location>
        <begin position="53"/>
        <end position="72"/>
    </location>
</feature>
<gene>
    <name evidence="2" type="ORF">OE88DRAFT_387053</name>
</gene>
<keyword evidence="1" id="KW-1133">Transmembrane helix</keyword>
<protein>
    <submittedName>
        <fullName evidence="2">Uncharacterized protein</fullName>
    </submittedName>
</protein>
<evidence type="ECO:0000313" key="3">
    <source>
        <dbReference type="Proteomes" id="UP000305948"/>
    </source>
</evidence>
<reference evidence="2 3" key="1">
    <citation type="journal article" date="2019" name="Nat. Ecol. Evol.">
        <title>Megaphylogeny resolves global patterns of mushroom evolution.</title>
        <authorList>
            <person name="Varga T."/>
            <person name="Krizsan K."/>
            <person name="Foldi C."/>
            <person name="Dima B."/>
            <person name="Sanchez-Garcia M."/>
            <person name="Sanchez-Ramirez S."/>
            <person name="Szollosi G.J."/>
            <person name="Szarkandi J.G."/>
            <person name="Papp V."/>
            <person name="Albert L."/>
            <person name="Andreopoulos W."/>
            <person name="Angelini C."/>
            <person name="Antonin V."/>
            <person name="Barry K.W."/>
            <person name="Bougher N.L."/>
            <person name="Buchanan P."/>
            <person name="Buyck B."/>
            <person name="Bense V."/>
            <person name="Catcheside P."/>
            <person name="Chovatia M."/>
            <person name="Cooper J."/>
            <person name="Damon W."/>
            <person name="Desjardin D."/>
            <person name="Finy P."/>
            <person name="Geml J."/>
            <person name="Haridas S."/>
            <person name="Hughes K."/>
            <person name="Justo A."/>
            <person name="Karasinski D."/>
            <person name="Kautmanova I."/>
            <person name="Kiss B."/>
            <person name="Kocsube S."/>
            <person name="Kotiranta H."/>
            <person name="LaButti K.M."/>
            <person name="Lechner B.E."/>
            <person name="Liimatainen K."/>
            <person name="Lipzen A."/>
            <person name="Lukacs Z."/>
            <person name="Mihaltcheva S."/>
            <person name="Morgado L.N."/>
            <person name="Niskanen T."/>
            <person name="Noordeloos M.E."/>
            <person name="Ohm R.A."/>
            <person name="Ortiz-Santana B."/>
            <person name="Ovrebo C."/>
            <person name="Racz N."/>
            <person name="Riley R."/>
            <person name="Savchenko A."/>
            <person name="Shiryaev A."/>
            <person name="Soop K."/>
            <person name="Spirin V."/>
            <person name="Szebenyi C."/>
            <person name="Tomsovsky M."/>
            <person name="Tulloss R.E."/>
            <person name="Uehling J."/>
            <person name="Grigoriev I.V."/>
            <person name="Vagvolgyi C."/>
            <person name="Papp T."/>
            <person name="Martin F.M."/>
            <person name="Miettinen O."/>
            <person name="Hibbett D.S."/>
            <person name="Nagy L.G."/>
        </authorList>
    </citation>
    <scope>NUCLEOTIDE SEQUENCE [LARGE SCALE GENOMIC DNA]</scope>
    <source>
        <strain evidence="2 3">OMC1185</strain>
    </source>
</reference>
<proteinExistence type="predicted"/>
<name>A0A5C3MWY0_9AGAM</name>
<sequence length="132" mass="14288">MPPELGTSRSSAKLSGISSTIGRHISASAGVCFLLTAGGGGQACATAYSALNFWMAALCFPYFFYLPPLLFIPVPGGIQEHIAEERLIKEHDISLKDMDTSQGGRAFGVLRSLERREDLIRPMEPSSLLKPF</sequence>
<organism evidence="2 3">
    <name type="scientific">Heliocybe sulcata</name>
    <dbReference type="NCBI Taxonomy" id="5364"/>
    <lineage>
        <taxon>Eukaryota</taxon>
        <taxon>Fungi</taxon>
        <taxon>Dikarya</taxon>
        <taxon>Basidiomycota</taxon>
        <taxon>Agaricomycotina</taxon>
        <taxon>Agaricomycetes</taxon>
        <taxon>Gloeophyllales</taxon>
        <taxon>Gloeophyllaceae</taxon>
        <taxon>Heliocybe</taxon>
    </lineage>
</organism>
<accession>A0A5C3MWY0</accession>
<evidence type="ECO:0000313" key="2">
    <source>
        <dbReference type="EMBL" id="TFK49814.1"/>
    </source>
</evidence>
<evidence type="ECO:0000256" key="1">
    <source>
        <dbReference type="SAM" id="Phobius"/>
    </source>
</evidence>